<keyword evidence="8" id="KW-0315">Glutamine amidotransferase</keyword>
<dbReference type="SUPFAM" id="SSF51395">
    <property type="entry name" value="FMN-linked oxidoreductases"/>
    <property type="match status" value="1"/>
</dbReference>
<keyword evidence="12" id="KW-0314">Glutamate biosynthesis</keyword>
<keyword evidence="9" id="KW-0560">Oxidoreductase</keyword>
<dbReference type="Pfam" id="PF00310">
    <property type="entry name" value="GATase_2"/>
    <property type="match status" value="1"/>
</dbReference>
<sequence length="1516" mass="168351">MYFMDPRQKQPGLYDPRFEHDNCGIGAVANIKGIKTHKTVDQALHIVENLEHRAGKDAEGKTGDGVGIMLQISHRFFKKAASQSGISLKGEREYGVGMFFFPQDELARNQAMKMFEIIVKKEGMNFLGWRVVPTAPDVLGKKAVDVMPYIAQGFVEKPEGAEKGLDFDRRLYVARRVFEQSNEDTYVVSLSSRTIVYKGMFLVGELRLFFEDLQDPDYESAIAIVHSRFSTNTNPSWMRAHPYRLIVHNGEINTIRGNVDKMVAREENMESEYFRSDMHKVLPIINQEGSDSAMLDNALEFMVMSGMDLPLAVMVTIPAPWEHDKYMDGEIKDFYRYYATMMEPWDGPASILFTDGDMLGAVLDRNGLRPSRYYITKDGYMILSSEVGAIEVDQTAVVRKDRLRPGKMLLVDTLQGKMISDEELKLRYARRNPYGEWLDSNLVNLKELSVPNQGVPEMTKDWRLRLQKTYGYTYEQYKTMILPMALNGAEAVSAMGVDSPLAVLSKKHQPLFNYFKQLFAQVTNPPIDAIREEIVTSTTVYVGEEGNILEETADNCKILKVENPILTETDLLKIKAMKKPGFKVEVIPITYYKNTSLEKAIDRLFLEADRAHKDGANIIILSDRDIDENHVPIPSLLAVSALQQYLVRTKKRTSVALILESAEPREVHHFAALLGYGACAINPYLAHESIRYLIETKMLDKDYYAAVKDYDNAVLHGIVKIASKMGISTIQSYQGSQIFEAIGISKEVVDKYFTDTVSRVGGITLDDIANDVDTLHSAAFDPLGLDVDLTLDSVGSHKSRSGQEEHLYNPLTIHLLQEAVRTGDYSIFKQYSHALDEEGKTYHLRSLMDFCYPENGGIPLDQVESADSIVRRFKTGAMSYGSISQEAHETLAIAMNRIHGKSNTGEGGESLDRLVPGPADRNRCSAIKQVASGRFGVTSRYLVSAQEIQIKMAQGAKPGEGGQLPGKKVYPWVAKTRHSTTGVSLISPPPHHDIYSIEDLAQLIYDLKNANTRARISVKLVSEAGVGTVAAGVAKAGAQVILVSSYDGGTGAAPRNSIYNAGLPWELGVAEAHQSLIMNGLRDRVVLETDGKLMTGRDVAIACMLGAEEFGFATAPLVAMGCVMMRVCNLDTCPMGIATQNPELRKRFKGKPEYVVNFMKFIAEELREYMAKLGVRTIDELVGRTDLLKRKEDISYSRARQVDLSQILDNPYQGEKLAGYHEKQVFDFHLEDTIDESILLRKLKSALNNGQKKSLQIDVTNINRTLGTIFGAELTRKYPEGLPEDTFTIGCSGSGGQSFGAFIPRGLTLELTGDSNDYFGKGLSGGKLVVYPPQGVPFKAEENIIIGNVALYGATSGKAFINGIAGERFCVRNSGATAVVEGVGDHGCEYMTGGCVVVLGPTGKNFAAGMSGGIAYVLDEDRSFYKRLNKELVSFEEVSGKYDVLELKELIQEHVAYTNSEKGKEVLAHFGEYLPMFKKIVPHDYRRMMNAIVQMEGKGLNSEQAQIEAFYANIRG</sequence>
<comment type="similarity">
    <text evidence="3">Belongs to the glutamate synthase family.</text>
</comment>
<evidence type="ECO:0000256" key="3">
    <source>
        <dbReference type="ARBA" id="ARBA00009716"/>
    </source>
</evidence>
<evidence type="ECO:0000259" key="15">
    <source>
        <dbReference type="PROSITE" id="PS51278"/>
    </source>
</evidence>
<gene>
    <name evidence="16" type="primary">gltB</name>
    <name evidence="16" type="ORF">F130042H8_15090</name>
</gene>
<dbReference type="InterPro" id="IPR036485">
    <property type="entry name" value="Glu_synth_asu_C_sf"/>
</dbReference>
<protein>
    <submittedName>
        <fullName evidence="16">Glutamate synthase large subunit</fullName>
    </submittedName>
</protein>
<dbReference type="CDD" id="cd02808">
    <property type="entry name" value="GltS_FMN"/>
    <property type="match status" value="1"/>
</dbReference>
<evidence type="ECO:0000313" key="17">
    <source>
        <dbReference type="Proteomes" id="UP001600894"/>
    </source>
</evidence>
<evidence type="ECO:0000256" key="12">
    <source>
        <dbReference type="ARBA" id="ARBA00023164"/>
    </source>
</evidence>
<proteinExistence type="inferred from homology"/>
<evidence type="ECO:0000256" key="2">
    <source>
        <dbReference type="ARBA" id="ARBA00001927"/>
    </source>
</evidence>
<dbReference type="Gene3D" id="3.20.20.70">
    <property type="entry name" value="Aldolase class I"/>
    <property type="match status" value="2"/>
</dbReference>
<evidence type="ECO:0000256" key="9">
    <source>
        <dbReference type="ARBA" id="ARBA00023002"/>
    </source>
</evidence>
<evidence type="ECO:0000256" key="11">
    <source>
        <dbReference type="ARBA" id="ARBA00023014"/>
    </source>
</evidence>
<keyword evidence="17" id="KW-1185">Reference proteome</keyword>
<dbReference type="InterPro" id="IPR002932">
    <property type="entry name" value="Glu_synthdom"/>
</dbReference>
<feature type="domain" description="Glutamine amidotransferase type-2" evidence="15">
    <location>
        <begin position="23"/>
        <end position="414"/>
    </location>
</feature>
<dbReference type="CDD" id="cd00713">
    <property type="entry name" value="GltS"/>
    <property type="match status" value="1"/>
</dbReference>
<comment type="pathway">
    <text evidence="14">Amino-acid biosynthesis.</text>
</comment>
<dbReference type="Pfam" id="PF01493">
    <property type="entry name" value="GXGXG"/>
    <property type="match status" value="1"/>
</dbReference>
<dbReference type="Gene3D" id="3.60.20.10">
    <property type="entry name" value="Glutamine Phosphoribosylpyrophosphate, subunit 1, domain 1"/>
    <property type="match status" value="1"/>
</dbReference>
<evidence type="ECO:0000256" key="6">
    <source>
        <dbReference type="ARBA" id="ARBA00022643"/>
    </source>
</evidence>
<keyword evidence="11" id="KW-0411">Iron-sulfur</keyword>
<dbReference type="InterPro" id="IPR029055">
    <property type="entry name" value="Ntn_hydrolases_N"/>
</dbReference>
<dbReference type="InterPro" id="IPR002489">
    <property type="entry name" value="Glu_synth_asu_C"/>
</dbReference>
<keyword evidence="13" id="KW-0003">3Fe-4S</keyword>
<dbReference type="Proteomes" id="UP001600894">
    <property type="component" value="Unassembled WGS sequence"/>
</dbReference>
<evidence type="ECO:0000256" key="5">
    <source>
        <dbReference type="ARBA" id="ARBA00022630"/>
    </source>
</evidence>
<accession>A0ABQ0AWP3</accession>
<evidence type="ECO:0000256" key="10">
    <source>
        <dbReference type="ARBA" id="ARBA00023004"/>
    </source>
</evidence>
<evidence type="ECO:0000256" key="1">
    <source>
        <dbReference type="ARBA" id="ARBA00001917"/>
    </source>
</evidence>
<keyword evidence="5" id="KW-0285">Flavoprotein</keyword>
<comment type="cofactor">
    <cofactor evidence="1">
        <name>FMN</name>
        <dbReference type="ChEBI" id="CHEBI:58210"/>
    </cofactor>
</comment>
<dbReference type="PROSITE" id="PS51278">
    <property type="entry name" value="GATASE_TYPE_2"/>
    <property type="match status" value="1"/>
</dbReference>
<evidence type="ECO:0000256" key="7">
    <source>
        <dbReference type="ARBA" id="ARBA00022723"/>
    </source>
</evidence>
<dbReference type="InterPro" id="IPR017932">
    <property type="entry name" value="GATase_2_dom"/>
</dbReference>
<keyword evidence="10" id="KW-0408">Iron</keyword>
<name>A0ABQ0AWP3_9FIRM</name>
<dbReference type="SUPFAM" id="SSF69336">
    <property type="entry name" value="Alpha subunit of glutamate synthase, C-terminal domain"/>
    <property type="match status" value="1"/>
</dbReference>
<dbReference type="InterPro" id="IPR050711">
    <property type="entry name" value="ET-N_metabolism_enzyme"/>
</dbReference>
<dbReference type="Gene3D" id="2.160.20.60">
    <property type="entry name" value="Glutamate synthase, alpha subunit, C-terminal domain"/>
    <property type="match status" value="1"/>
</dbReference>
<dbReference type="EMBL" id="BAABXL010000001">
    <property type="protein sequence ID" value="GAA6268449.1"/>
    <property type="molecule type" value="Genomic_DNA"/>
</dbReference>
<reference evidence="16 17" key="1">
    <citation type="submission" date="2024-04" db="EMBL/GenBank/DDBJ databases">
        <title>Defined microbial consortia suppress multidrug-resistant proinflammatory Enterobacteriaceae via ecological control.</title>
        <authorList>
            <person name="Furuichi M."/>
            <person name="Kawaguchi T."/>
            <person name="Pust M."/>
            <person name="Yasuma K."/>
            <person name="Plichta D."/>
            <person name="Hasegawa N."/>
            <person name="Ohya T."/>
            <person name="Bhattarai S."/>
            <person name="Sasajima S."/>
            <person name="Aoto Y."/>
            <person name="Tuganbaev T."/>
            <person name="Yaginuma M."/>
            <person name="Ueda M."/>
            <person name="Okahashi N."/>
            <person name="Amafuji K."/>
            <person name="Kiridooshi Y."/>
            <person name="Sugita K."/>
            <person name="Strazar M."/>
            <person name="Skelly A."/>
            <person name="Suda W."/>
            <person name="Hattori M."/>
            <person name="Nakamoto N."/>
            <person name="Caballero S."/>
            <person name="Norman J."/>
            <person name="Olle B."/>
            <person name="Tanoue T."/>
            <person name="Arita M."/>
            <person name="Bucci V."/>
            <person name="Atarashi K."/>
            <person name="Xavier R."/>
            <person name="Honda K."/>
        </authorList>
    </citation>
    <scope>NUCLEOTIDE SEQUENCE [LARGE SCALE GENOMIC DNA]</scope>
    <source>
        <strain evidence="17">f13</strain>
    </source>
</reference>
<keyword evidence="4" id="KW-0028">Amino-acid biosynthesis</keyword>
<comment type="caution">
    <text evidence="16">The sequence shown here is derived from an EMBL/GenBank/DDBJ whole genome shotgun (WGS) entry which is preliminary data.</text>
</comment>
<evidence type="ECO:0000256" key="4">
    <source>
        <dbReference type="ARBA" id="ARBA00022605"/>
    </source>
</evidence>
<evidence type="ECO:0000256" key="14">
    <source>
        <dbReference type="ARBA" id="ARBA00029440"/>
    </source>
</evidence>
<comment type="cofactor">
    <cofactor evidence="2">
        <name>[3Fe-4S] cluster</name>
        <dbReference type="ChEBI" id="CHEBI:21137"/>
    </cofactor>
</comment>
<dbReference type="InterPro" id="IPR006982">
    <property type="entry name" value="Glu_synth_centr_N"/>
</dbReference>
<dbReference type="InterPro" id="IPR013785">
    <property type="entry name" value="Aldolase_TIM"/>
</dbReference>
<dbReference type="Pfam" id="PF01645">
    <property type="entry name" value="Glu_synthase"/>
    <property type="match status" value="1"/>
</dbReference>
<keyword evidence="6" id="KW-0288">FMN</keyword>
<dbReference type="Pfam" id="PF04898">
    <property type="entry name" value="Glu_syn_central"/>
    <property type="match status" value="1"/>
</dbReference>
<evidence type="ECO:0000256" key="8">
    <source>
        <dbReference type="ARBA" id="ARBA00022962"/>
    </source>
</evidence>
<organism evidence="16 17">
    <name type="scientific">Enterocloster alcoholdehydrogenati</name>
    <dbReference type="NCBI Taxonomy" id="2547410"/>
    <lineage>
        <taxon>Bacteria</taxon>
        <taxon>Bacillati</taxon>
        <taxon>Bacillota</taxon>
        <taxon>Clostridia</taxon>
        <taxon>Lachnospirales</taxon>
        <taxon>Lachnospiraceae</taxon>
        <taxon>Enterocloster</taxon>
    </lineage>
</organism>
<evidence type="ECO:0000313" key="16">
    <source>
        <dbReference type="EMBL" id="GAA6268449.1"/>
    </source>
</evidence>
<evidence type="ECO:0000256" key="13">
    <source>
        <dbReference type="ARBA" id="ARBA00023291"/>
    </source>
</evidence>
<dbReference type="PANTHER" id="PTHR11938">
    <property type="entry name" value="FAD NADPH DEHYDROGENASE/OXIDOREDUCTASE"/>
    <property type="match status" value="1"/>
</dbReference>
<dbReference type="PANTHER" id="PTHR11938:SF133">
    <property type="entry name" value="GLUTAMATE SYNTHASE (NADH)"/>
    <property type="match status" value="1"/>
</dbReference>
<dbReference type="SUPFAM" id="SSF56235">
    <property type="entry name" value="N-terminal nucleophile aminohydrolases (Ntn hydrolases)"/>
    <property type="match status" value="1"/>
</dbReference>
<dbReference type="CDD" id="cd00982">
    <property type="entry name" value="gltB_C"/>
    <property type="match status" value="1"/>
</dbReference>
<keyword evidence="7" id="KW-0479">Metal-binding</keyword>
<dbReference type="NCBIfam" id="NF008730">
    <property type="entry name" value="PRK11750.1"/>
    <property type="match status" value="1"/>
</dbReference>